<keyword evidence="2" id="KW-1185">Reference proteome</keyword>
<reference evidence="1" key="2">
    <citation type="submission" date="2019-07" db="EMBL/GenBank/DDBJ databases">
        <authorList>
            <person name="Seetharam A."/>
            <person name="Woodhouse M."/>
            <person name="Cannon E."/>
        </authorList>
    </citation>
    <scope>NUCLEOTIDE SEQUENCE [LARGE SCALE GENOMIC DNA]</scope>
    <source>
        <strain evidence="1">cv. B73</strain>
    </source>
</reference>
<accession>A0A804PHI3</accession>
<evidence type="ECO:0000313" key="2">
    <source>
        <dbReference type="Proteomes" id="UP000007305"/>
    </source>
</evidence>
<proteinExistence type="predicted"/>
<evidence type="ECO:0000313" key="1">
    <source>
        <dbReference type="EnsemblPlants" id="Zm00001eb239810_P001"/>
    </source>
</evidence>
<dbReference type="Gramene" id="Zm00001eb239810_T001">
    <property type="protein sequence ID" value="Zm00001eb239810_P001"/>
    <property type="gene ID" value="Zm00001eb239810"/>
</dbReference>
<dbReference type="Proteomes" id="UP000007305">
    <property type="component" value="Chromosome 5"/>
</dbReference>
<reference evidence="2" key="1">
    <citation type="journal article" date="2009" name="Science">
        <title>The B73 maize genome: complexity, diversity, and dynamics.</title>
        <authorList>
            <person name="Schnable P.S."/>
            <person name="Ware D."/>
            <person name="Fulton R.S."/>
            <person name="Stein J.C."/>
            <person name="Wei F."/>
            <person name="Pasternak S."/>
            <person name="Liang C."/>
            <person name="Zhang J."/>
            <person name="Fulton L."/>
            <person name="Graves T.A."/>
            <person name="Minx P."/>
            <person name="Reily A.D."/>
            <person name="Courtney L."/>
            <person name="Kruchowski S.S."/>
            <person name="Tomlinson C."/>
            <person name="Strong C."/>
            <person name="Delehaunty K."/>
            <person name="Fronick C."/>
            <person name="Courtney B."/>
            <person name="Rock S.M."/>
            <person name="Belter E."/>
            <person name="Du F."/>
            <person name="Kim K."/>
            <person name="Abbott R.M."/>
            <person name="Cotton M."/>
            <person name="Levy A."/>
            <person name="Marchetto P."/>
            <person name="Ochoa K."/>
            <person name="Jackson S.M."/>
            <person name="Gillam B."/>
            <person name="Chen W."/>
            <person name="Yan L."/>
            <person name="Higginbotham J."/>
            <person name="Cardenas M."/>
            <person name="Waligorski J."/>
            <person name="Applebaum E."/>
            <person name="Phelps L."/>
            <person name="Falcone J."/>
            <person name="Kanchi K."/>
            <person name="Thane T."/>
            <person name="Scimone A."/>
            <person name="Thane N."/>
            <person name="Henke J."/>
            <person name="Wang T."/>
            <person name="Ruppert J."/>
            <person name="Shah N."/>
            <person name="Rotter K."/>
            <person name="Hodges J."/>
            <person name="Ingenthron E."/>
            <person name="Cordes M."/>
            <person name="Kohlberg S."/>
            <person name="Sgro J."/>
            <person name="Delgado B."/>
            <person name="Mead K."/>
            <person name="Chinwalla A."/>
            <person name="Leonard S."/>
            <person name="Crouse K."/>
            <person name="Collura K."/>
            <person name="Kudrna D."/>
            <person name="Currie J."/>
            <person name="He R."/>
            <person name="Angelova A."/>
            <person name="Rajasekar S."/>
            <person name="Mueller T."/>
            <person name="Lomeli R."/>
            <person name="Scara G."/>
            <person name="Ko A."/>
            <person name="Delaney K."/>
            <person name="Wissotski M."/>
            <person name="Lopez G."/>
            <person name="Campos D."/>
            <person name="Braidotti M."/>
            <person name="Ashley E."/>
            <person name="Golser W."/>
            <person name="Kim H."/>
            <person name="Lee S."/>
            <person name="Lin J."/>
            <person name="Dujmic Z."/>
            <person name="Kim W."/>
            <person name="Talag J."/>
            <person name="Zuccolo A."/>
            <person name="Fan C."/>
            <person name="Sebastian A."/>
            <person name="Kramer M."/>
            <person name="Spiegel L."/>
            <person name="Nascimento L."/>
            <person name="Zutavern T."/>
            <person name="Miller B."/>
            <person name="Ambroise C."/>
            <person name="Muller S."/>
            <person name="Spooner W."/>
            <person name="Narechania A."/>
            <person name="Ren L."/>
            <person name="Wei S."/>
            <person name="Kumari S."/>
            <person name="Faga B."/>
            <person name="Levy M.J."/>
            <person name="McMahan L."/>
            <person name="Van Buren P."/>
            <person name="Vaughn M.W."/>
            <person name="Ying K."/>
            <person name="Yeh C.-T."/>
            <person name="Emrich S.J."/>
            <person name="Jia Y."/>
            <person name="Kalyanaraman A."/>
            <person name="Hsia A.-P."/>
            <person name="Barbazuk W.B."/>
            <person name="Baucom R.S."/>
            <person name="Brutnell T.P."/>
            <person name="Carpita N.C."/>
            <person name="Chaparro C."/>
            <person name="Chia J.-M."/>
            <person name="Deragon J.-M."/>
            <person name="Estill J.C."/>
            <person name="Fu Y."/>
            <person name="Jeddeloh J.A."/>
            <person name="Han Y."/>
            <person name="Lee H."/>
            <person name="Li P."/>
            <person name="Lisch D.R."/>
            <person name="Liu S."/>
            <person name="Liu Z."/>
            <person name="Nagel D.H."/>
            <person name="McCann M.C."/>
            <person name="SanMiguel P."/>
            <person name="Myers A.M."/>
            <person name="Nettleton D."/>
            <person name="Nguyen J."/>
            <person name="Penning B.W."/>
            <person name="Ponnala L."/>
            <person name="Schneider K.L."/>
            <person name="Schwartz D.C."/>
            <person name="Sharma A."/>
            <person name="Soderlund C."/>
            <person name="Springer N.M."/>
            <person name="Sun Q."/>
            <person name="Wang H."/>
            <person name="Waterman M."/>
            <person name="Westerman R."/>
            <person name="Wolfgruber T.K."/>
            <person name="Yang L."/>
            <person name="Yu Y."/>
            <person name="Zhang L."/>
            <person name="Zhou S."/>
            <person name="Zhu Q."/>
            <person name="Bennetzen J.L."/>
            <person name="Dawe R.K."/>
            <person name="Jiang J."/>
            <person name="Jiang N."/>
            <person name="Presting G.G."/>
            <person name="Wessler S.R."/>
            <person name="Aluru S."/>
            <person name="Martienssen R.A."/>
            <person name="Clifton S.W."/>
            <person name="McCombie W.R."/>
            <person name="Wing R.A."/>
            <person name="Wilson R.K."/>
        </authorList>
    </citation>
    <scope>NUCLEOTIDE SEQUENCE [LARGE SCALE GENOMIC DNA]</scope>
    <source>
        <strain evidence="2">cv. B73</strain>
    </source>
</reference>
<dbReference type="AlphaFoldDB" id="A0A804PHI3"/>
<dbReference type="EnsemblPlants" id="Zm00001eb239810_T001">
    <property type="protein sequence ID" value="Zm00001eb239810_P001"/>
    <property type="gene ID" value="Zm00001eb239810"/>
</dbReference>
<reference evidence="1" key="3">
    <citation type="submission" date="2021-05" db="UniProtKB">
        <authorList>
            <consortium name="EnsemblPlants"/>
        </authorList>
    </citation>
    <scope>IDENTIFICATION</scope>
    <source>
        <strain evidence="1">cv. B73</strain>
    </source>
</reference>
<sequence>MLDLPAPSVADLGSLVPRRAPPIRCLPHPVDSGARHSRHRYPCLVVRPQVASLISSLPSNSPYIFAPIVAETPPALHAIHALCSHRHPMNVW</sequence>
<protein>
    <submittedName>
        <fullName evidence="1">Uncharacterized protein</fullName>
    </submittedName>
</protein>
<dbReference type="InParanoid" id="A0A804PHI3"/>
<organism evidence="1 2">
    <name type="scientific">Zea mays</name>
    <name type="common">Maize</name>
    <dbReference type="NCBI Taxonomy" id="4577"/>
    <lineage>
        <taxon>Eukaryota</taxon>
        <taxon>Viridiplantae</taxon>
        <taxon>Streptophyta</taxon>
        <taxon>Embryophyta</taxon>
        <taxon>Tracheophyta</taxon>
        <taxon>Spermatophyta</taxon>
        <taxon>Magnoliopsida</taxon>
        <taxon>Liliopsida</taxon>
        <taxon>Poales</taxon>
        <taxon>Poaceae</taxon>
        <taxon>PACMAD clade</taxon>
        <taxon>Panicoideae</taxon>
        <taxon>Andropogonodae</taxon>
        <taxon>Andropogoneae</taxon>
        <taxon>Tripsacinae</taxon>
        <taxon>Zea</taxon>
    </lineage>
</organism>
<name>A0A804PHI3_MAIZE</name>